<dbReference type="AlphaFoldDB" id="A0AAQ3MT44"/>
<evidence type="ECO:0000256" key="5">
    <source>
        <dbReference type="ARBA" id="ARBA00023163"/>
    </source>
</evidence>
<dbReference type="GO" id="GO:0003677">
    <property type="term" value="F:DNA binding"/>
    <property type="evidence" value="ECO:0007669"/>
    <property type="project" value="UniProtKB-KW"/>
</dbReference>
<dbReference type="PANTHER" id="PTHR47995:SF18">
    <property type="entry name" value="TRANSCRIPTION FACTOR MYB65"/>
    <property type="match status" value="1"/>
</dbReference>
<feature type="domain" description="HTH myb-type" evidence="9">
    <location>
        <begin position="15"/>
        <end position="67"/>
    </location>
</feature>
<feature type="region of interest" description="Disordered" evidence="7">
    <location>
        <begin position="1"/>
        <end position="22"/>
    </location>
</feature>
<comment type="subcellular location">
    <subcellularLocation>
        <location evidence="1">Nucleus</location>
    </subcellularLocation>
</comment>
<evidence type="ECO:0000256" key="3">
    <source>
        <dbReference type="ARBA" id="ARBA00023015"/>
    </source>
</evidence>
<dbReference type="PROSITE" id="PS51294">
    <property type="entry name" value="HTH_MYB"/>
    <property type="match status" value="2"/>
</dbReference>
<sequence>MSSSSLEHKSNENEGNNLRKGQWTEEEDAILAAYVTQHGPGNWNIVKQRTGLLRCGKSCRLRWTNHLRPDLRRGAFTKEEQNKVIELHAKMGNKWAKMTQDLPGRTDNEIKNFWNTRLKKRKRIGLGVYPDGIQPVHDAHNPETSLITYTHRDSEVVGTSSEHAMLTQNQPLLVPPISIVRENMNLSVKPEEKQMYDVQLPEACTSSCVFNNSNNSQNQPLYAQPIFQELHDL</sequence>
<dbReference type="Pfam" id="PF00249">
    <property type="entry name" value="Myb_DNA-binding"/>
    <property type="match status" value="2"/>
</dbReference>
<dbReference type="CDD" id="cd00167">
    <property type="entry name" value="SANT"/>
    <property type="match status" value="2"/>
</dbReference>
<keyword evidence="6" id="KW-0539">Nucleus</keyword>
<dbReference type="Proteomes" id="UP001374535">
    <property type="component" value="Chromosome 9"/>
</dbReference>
<dbReference type="SUPFAM" id="SSF46689">
    <property type="entry name" value="Homeodomain-like"/>
    <property type="match status" value="1"/>
</dbReference>
<keyword evidence="2" id="KW-0677">Repeat</keyword>
<keyword evidence="5" id="KW-0804">Transcription</keyword>
<evidence type="ECO:0000256" key="2">
    <source>
        <dbReference type="ARBA" id="ARBA00022737"/>
    </source>
</evidence>
<dbReference type="Gene3D" id="1.10.10.60">
    <property type="entry name" value="Homeodomain-like"/>
    <property type="match status" value="2"/>
</dbReference>
<evidence type="ECO:0000313" key="10">
    <source>
        <dbReference type="EMBL" id="WVY96742.1"/>
    </source>
</evidence>
<reference evidence="10 11" key="1">
    <citation type="journal article" date="2023" name="Life. Sci Alliance">
        <title>Evolutionary insights into 3D genome organization and epigenetic landscape of Vigna mungo.</title>
        <authorList>
            <person name="Junaid A."/>
            <person name="Singh B."/>
            <person name="Bhatia S."/>
        </authorList>
    </citation>
    <scope>NUCLEOTIDE SEQUENCE [LARGE SCALE GENOMIC DNA]</scope>
    <source>
        <strain evidence="10">Urdbean</strain>
    </source>
</reference>
<keyword evidence="4" id="KW-0238">DNA-binding</keyword>
<evidence type="ECO:0000259" key="9">
    <source>
        <dbReference type="PROSITE" id="PS51294"/>
    </source>
</evidence>
<dbReference type="GO" id="GO:0005634">
    <property type="term" value="C:nucleus"/>
    <property type="evidence" value="ECO:0007669"/>
    <property type="project" value="UniProtKB-SubCell"/>
</dbReference>
<evidence type="ECO:0000256" key="6">
    <source>
        <dbReference type="ARBA" id="ARBA00023242"/>
    </source>
</evidence>
<evidence type="ECO:0000256" key="1">
    <source>
        <dbReference type="ARBA" id="ARBA00004123"/>
    </source>
</evidence>
<accession>A0AAQ3MT44</accession>
<organism evidence="10 11">
    <name type="scientific">Vigna mungo</name>
    <name type="common">Black gram</name>
    <name type="synonym">Phaseolus mungo</name>
    <dbReference type="NCBI Taxonomy" id="3915"/>
    <lineage>
        <taxon>Eukaryota</taxon>
        <taxon>Viridiplantae</taxon>
        <taxon>Streptophyta</taxon>
        <taxon>Embryophyta</taxon>
        <taxon>Tracheophyta</taxon>
        <taxon>Spermatophyta</taxon>
        <taxon>Magnoliopsida</taxon>
        <taxon>eudicotyledons</taxon>
        <taxon>Gunneridae</taxon>
        <taxon>Pentapetalae</taxon>
        <taxon>rosids</taxon>
        <taxon>fabids</taxon>
        <taxon>Fabales</taxon>
        <taxon>Fabaceae</taxon>
        <taxon>Papilionoideae</taxon>
        <taxon>50 kb inversion clade</taxon>
        <taxon>NPAAA clade</taxon>
        <taxon>indigoferoid/millettioid clade</taxon>
        <taxon>Phaseoleae</taxon>
        <taxon>Vigna</taxon>
    </lineage>
</organism>
<feature type="compositionally biased region" description="Basic and acidic residues" evidence="7">
    <location>
        <begin position="1"/>
        <end position="12"/>
    </location>
</feature>
<keyword evidence="3" id="KW-0805">Transcription regulation</keyword>
<evidence type="ECO:0000259" key="8">
    <source>
        <dbReference type="PROSITE" id="PS50090"/>
    </source>
</evidence>
<dbReference type="SMART" id="SM00717">
    <property type="entry name" value="SANT"/>
    <property type="match status" value="2"/>
</dbReference>
<name>A0AAQ3MT44_VIGMU</name>
<evidence type="ECO:0000313" key="11">
    <source>
        <dbReference type="Proteomes" id="UP001374535"/>
    </source>
</evidence>
<dbReference type="PROSITE" id="PS50090">
    <property type="entry name" value="MYB_LIKE"/>
    <property type="match status" value="2"/>
</dbReference>
<evidence type="ECO:0000256" key="7">
    <source>
        <dbReference type="SAM" id="MobiDB-lite"/>
    </source>
</evidence>
<dbReference type="InterPro" id="IPR001005">
    <property type="entry name" value="SANT/Myb"/>
</dbReference>
<dbReference type="FunFam" id="1.10.10.60:FF:000001">
    <property type="entry name" value="MYB-related transcription factor"/>
    <property type="match status" value="1"/>
</dbReference>
<proteinExistence type="predicted"/>
<keyword evidence="11" id="KW-1185">Reference proteome</keyword>
<dbReference type="EMBL" id="CP144692">
    <property type="protein sequence ID" value="WVY96742.1"/>
    <property type="molecule type" value="Genomic_DNA"/>
</dbReference>
<evidence type="ECO:0000256" key="4">
    <source>
        <dbReference type="ARBA" id="ARBA00023125"/>
    </source>
</evidence>
<feature type="domain" description="Myb-like" evidence="8">
    <location>
        <begin position="15"/>
        <end position="67"/>
    </location>
</feature>
<gene>
    <name evidence="10" type="ORF">V8G54_028893</name>
</gene>
<dbReference type="InterPro" id="IPR009057">
    <property type="entry name" value="Homeodomain-like_sf"/>
</dbReference>
<feature type="domain" description="Myb-like" evidence="8">
    <location>
        <begin position="68"/>
        <end position="118"/>
    </location>
</feature>
<dbReference type="InterPro" id="IPR017930">
    <property type="entry name" value="Myb_dom"/>
</dbReference>
<protein>
    <submittedName>
        <fullName evidence="10">Uncharacterized protein</fullName>
    </submittedName>
</protein>
<feature type="domain" description="HTH myb-type" evidence="9">
    <location>
        <begin position="68"/>
        <end position="122"/>
    </location>
</feature>
<dbReference type="PANTHER" id="PTHR47995">
    <property type="entry name" value="TRANSCRIPTION FACTOR MYB33-RELATED"/>
    <property type="match status" value="1"/>
</dbReference>